<dbReference type="EMBL" id="JAJAGO010000028">
    <property type="protein sequence ID" value="MCT2594783.1"/>
    <property type="molecule type" value="Genomic_DNA"/>
</dbReference>
<feature type="transmembrane region" description="Helical" evidence="2">
    <location>
        <begin position="89"/>
        <end position="109"/>
    </location>
</feature>
<reference evidence="3 4" key="1">
    <citation type="submission" date="2021-10" db="EMBL/GenBank/DDBJ databases">
        <title>Streptomyces gossypii sp. nov., isolated from soil collected from cotton field.</title>
        <authorList>
            <person name="Ge X."/>
            <person name="Chen X."/>
            <person name="Liu W."/>
        </authorList>
    </citation>
    <scope>NUCLEOTIDE SEQUENCE [LARGE SCALE GENOMIC DNA]</scope>
    <source>
        <strain evidence="3 4">N2-109</strain>
    </source>
</reference>
<comment type="caution">
    <text evidence="3">The sequence shown here is derived from an EMBL/GenBank/DDBJ whole genome shotgun (WGS) entry which is preliminary data.</text>
</comment>
<keyword evidence="4" id="KW-1185">Reference proteome</keyword>
<keyword evidence="2" id="KW-0812">Transmembrane</keyword>
<feature type="transmembrane region" description="Helical" evidence="2">
    <location>
        <begin position="48"/>
        <end position="69"/>
    </location>
</feature>
<protein>
    <submittedName>
        <fullName evidence="3">ABC transporter permease</fullName>
    </submittedName>
</protein>
<dbReference type="PANTHER" id="PTHR37305">
    <property type="entry name" value="INTEGRAL MEMBRANE PROTEIN-RELATED"/>
    <property type="match status" value="1"/>
</dbReference>
<evidence type="ECO:0000313" key="3">
    <source>
        <dbReference type="EMBL" id="MCT2594783.1"/>
    </source>
</evidence>
<feature type="transmembrane region" description="Helical" evidence="2">
    <location>
        <begin position="253"/>
        <end position="277"/>
    </location>
</feature>
<dbReference type="PANTHER" id="PTHR37305:SF1">
    <property type="entry name" value="MEMBRANE PROTEIN"/>
    <property type="match status" value="1"/>
</dbReference>
<feature type="transmembrane region" description="Helical" evidence="2">
    <location>
        <begin position="129"/>
        <end position="157"/>
    </location>
</feature>
<keyword evidence="2" id="KW-1133">Transmembrane helix</keyword>
<gene>
    <name evidence="3" type="ORF">LHJ74_33555</name>
</gene>
<evidence type="ECO:0000256" key="1">
    <source>
        <dbReference type="SAM" id="MobiDB-lite"/>
    </source>
</evidence>
<feature type="region of interest" description="Disordered" evidence="1">
    <location>
        <begin position="1"/>
        <end position="22"/>
    </location>
</feature>
<feature type="transmembrane region" description="Helical" evidence="2">
    <location>
        <begin position="177"/>
        <end position="197"/>
    </location>
</feature>
<name>A0ABT2K4I9_9ACTN</name>
<dbReference type="Proteomes" id="UP001156389">
    <property type="component" value="Unassembled WGS sequence"/>
</dbReference>
<organism evidence="3 4">
    <name type="scientific">Streptomyces gossypii</name>
    <dbReference type="NCBI Taxonomy" id="2883101"/>
    <lineage>
        <taxon>Bacteria</taxon>
        <taxon>Bacillati</taxon>
        <taxon>Actinomycetota</taxon>
        <taxon>Actinomycetes</taxon>
        <taxon>Kitasatosporales</taxon>
        <taxon>Streptomycetaceae</taxon>
        <taxon>Streptomyces</taxon>
    </lineage>
</organism>
<proteinExistence type="predicted"/>
<accession>A0ABT2K4I9</accession>
<evidence type="ECO:0000313" key="4">
    <source>
        <dbReference type="Proteomes" id="UP001156389"/>
    </source>
</evidence>
<evidence type="ECO:0000256" key="2">
    <source>
        <dbReference type="SAM" id="Phobius"/>
    </source>
</evidence>
<dbReference type="RefSeq" id="WP_260222147.1">
    <property type="nucleotide sequence ID" value="NZ_JAJAGO010000028.1"/>
</dbReference>
<dbReference type="Pfam" id="PF12730">
    <property type="entry name" value="ABC2_membrane_4"/>
    <property type="match status" value="1"/>
</dbReference>
<sequence length="282" mass="29162">MTTTADAKTDTPAAGPGRPAGASADLSVGLPSAMAGEWTKIRTLRSTMWCLALFAALSVAVALLTGFFMGPSLEGMDARERAKFDPLSTGLSGLRLGMLALVAFGVLTVSSEYTSGTIRSSLAAVPRRFVFYGAKLLTGTVTACAVSLVVVGVSFFATQLALGRPSSVGLTDEGVPRVLVCAMLYTTLLCVFAMGLASVLRSSALTLGILIPLFFMLSTILNNIPGVRKVAQFLPDAAGDVALYQEPPSGTVLSAWSGMTVLAAWALLAAAAGYAAVRRRDA</sequence>
<keyword evidence="2" id="KW-0472">Membrane</keyword>
<feature type="transmembrane region" description="Helical" evidence="2">
    <location>
        <begin position="204"/>
        <end position="224"/>
    </location>
</feature>